<dbReference type="Proteomes" id="UP000595140">
    <property type="component" value="Unassembled WGS sequence"/>
</dbReference>
<evidence type="ECO:0000313" key="4">
    <source>
        <dbReference type="Proteomes" id="UP000595140"/>
    </source>
</evidence>
<feature type="compositionally biased region" description="Low complexity" evidence="1">
    <location>
        <begin position="87"/>
        <end position="100"/>
    </location>
</feature>
<protein>
    <recommendedName>
        <fullName evidence="2">DUF7963 domain-containing protein</fullName>
    </recommendedName>
</protein>
<feature type="domain" description="DUF7963" evidence="2">
    <location>
        <begin position="4"/>
        <end position="80"/>
    </location>
</feature>
<dbReference type="SUPFAM" id="SSF53098">
    <property type="entry name" value="Ribonuclease H-like"/>
    <property type="match status" value="1"/>
</dbReference>
<dbReference type="AlphaFoldDB" id="A0A484LM64"/>
<evidence type="ECO:0000259" key="2">
    <source>
        <dbReference type="Pfam" id="PF25908"/>
    </source>
</evidence>
<organism evidence="3 4">
    <name type="scientific">Cuscuta campestris</name>
    <dbReference type="NCBI Taxonomy" id="132261"/>
    <lineage>
        <taxon>Eukaryota</taxon>
        <taxon>Viridiplantae</taxon>
        <taxon>Streptophyta</taxon>
        <taxon>Embryophyta</taxon>
        <taxon>Tracheophyta</taxon>
        <taxon>Spermatophyta</taxon>
        <taxon>Magnoliopsida</taxon>
        <taxon>eudicotyledons</taxon>
        <taxon>Gunneridae</taxon>
        <taxon>Pentapetalae</taxon>
        <taxon>asterids</taxon>
        <taxon>lamiids</taxon>
        <taxon>Solanales</taxon>
        <taxon>Convolvulaceae</taxon>
        <taxon>Cuscuteae</taxon>
        <taxon>Cuscuta</taxon>
        <taxon>Cuscuta subgen. Grammica</taxon>
        <taxon>Cuscuta sect. Cleistogrammica</taxon>
    </lineage>
</organism>
<dbReference type="OrthoDB" id="1873691at2759"/>
<gene>
    <name evidence="3" type="ORF">CCAM_LOCUS19329</name>
</gene>
<dbReference type="EMBL" id="OOIL02001679">
    <property type="protein sequence ID" value="VFQ77553.1"/>
    <property type="molecule type" value="Genomic_DNA"/>
</dbReference>
<keyword evidence="4" id="KW-1185">Reference proteome</keyword>
<dbReference type="PANTHER" id="PTHR32166:SF110">
    <property type="entry name" value="DUF659 DOMAIN-CONTAINING PROTEIN"/>
    <property type="match status" value="1"/>
</dbReference>
<feature type="region of interest" description="Disordered" evidence="1">
    <location>
        <begin position="64"/>
        <end position="112"/>
    </location>
</feature>
<sequence>MAEEDRVSKRYESLVGIRKKAVKGKGAWYWAHLEPILIRNPETNLPKSVKLKCNLCDTAFSASNPSRTATEHLKSGTCPNSTSVMRPVSQLPPLSSPTSQNHRKRSSKQAPAAAMASSSSCPVVGFLDCPQPHTPNLVLSGGKEDLGALAMLEDSVKKLKSPKLSPGPSLKKDQIDSAFNLLSEWFYESCGSVSFSSLEHPKFKAFLNQVGLPPVSKKQFSGPILDSKFEQARMVSEARIKDAPFFQIASDGWKKDSFGYGEDSVIKFTVNLPNGSRVFHKAVFKGGAVPSQYAEEVFWETVEGICGGGGGGQSNNNVVTRCVGMVADKYKSKALRSLETKNNWMVNLPCLFQGFLSLIKDFSRELPLFRAVTDNCFRIANLFNRFRPHGVVDLNGLIRVPSSPHCNMCKNLGSFISMLEDVRGNARVLQMISLEDPFRAVCLENPVARDVADMVQDVGFWNQVEGVHSLVKIIREMAKDVEAERPLVGHCLPLWQALRSRIKDWSAKFNVGDEQVEKIVEGRFRKIYRPAWAAAFVLDPLYLMRDPPSGKYLPPFKCLSREQEKDVEALVVRLVPKEDGPAALAELARWRSEGLDPLYARAVQVKQRDPVTGRMRAANPQSSRVVWETCLNEFQPLGRVAGRLLFLHATSGGVKCNWSFMRLGCRHSRVGWDRAQRMIFIAAQAKLERGDLASEEEKDAQVFCCCCTSEDGDHHELMDEVMCS</sequence>
<name>A0A484LM64_9ASTE</name>
<dbReference type="Pfam" id="PF25908">
    <property type="entry name" value="DUF7963"/>
    <property type="match status" value="1"/>
</dbReference>
<reference evidence="3 4" key="1">
    <citation type="submission" date="2018-04" db="EMBL/GenBank/DDBJ databases">
        <authorList>
            <person name="Vogel A."/>
        </authorList>
    </citation>
    <scope>NUCLEOTIDE SEQUENCE [LARGE SCALE GENOMIC DNA]</scope>
</reference>
<proteinExistence type="predicted"/>
<dbReference type="PANTHER" id="PTHR32166">
    <property type="entry name" value="OSJNBA0013A04.12 PROTEIN"/>
    <property type="match status" value="1"/>
</dbReference>
<dbReference type="InterPro" id="IPR058269">
    <property type="entry name" value="DUF7963"/>
</dbReference>
<evidence type="ECO:0000313" key="3">
    <source>
        <dbReference type="EMBL" id="VFQ77553.1"/>
    </source>
</evidence>
<evidence type="ECO:0000256" key="1">
    <source>
        <dbReference type="SAM" id="MobiDB-lite"/>
    </source>
</evidence>
<dbReference type="InterPro" id="IPR012337">
    <property type="entry name" value="RNaseH-like_sf"/>
</dbReference>
<accession>A0A484LM64</accession>